<organism evidence="14 15">
    <name type="scientific">Teretinema zuelzerae</name>
    <dbReference type="NCBI Taxonomy" id="156"/>
    <lineage>
        <taxon>Bacteria</taxon>
        <taxon>Pseudomonadati</taxon>
        <taxon>Spirochaetota</taxon>
        <taxon>Spirochaetia</taxon>
        <taxon>Spirochaetales</taxon>
        <taxon>Treponemataceae</taxon>
        <taxon>Teretinema</taxon>
    </lineage>
</organism>
<dbReference type="Proteomes" id="UP001198163">
    <property type="component" value="Unassembled WGS sequence"/>
</dbReference>
<protein>
    <recommendedName>
        <fullName evidence="3 9">Arginase</fullName>
        <ecNumber evidence="2 9">3.5.3.1</ecNumber>
    </recommendedName>
</protein>
<keyword evidence="5 10" id="KW-0479">Metal-binding</keyword>
<dbReference type="NCBIfam" id="TIGR01229">
    <property type="entry name" value="rocF_arginase"/>
    <property type="match status" value="1"/>
</dbReference>
<dbReference type="Gene3D" id="3.40.800.10">
    <property type="entry name" value="Ureohydrolase domain"/>
    <property type="match status" value="1"/>
</dbReference>
<dbReference type="GO" id="GO:0005737">
    <property type="term" value="C:cytoplasm"/>
    <property type="evidence" value="ECO:0007669"/>
    <property type="project" value="TreeGrafter"/>
</dbReference>
<keyword evidence="15" id="KW-1185">Reference proteome</keyword>
<dbReference type="Pfam" id="PF00491">
    <property type="entry name" value="Arginase"/>
    <property type="match status" value="1"/>
</dbReference>
<feature type="binding site" evidence="10">
    <location>
        <position position="102"/>
    </location>
    <ligand>
        <name>Mn(2+)</name>
        <dbReference type="ChEBI" id="CHEBI:29035"/>
        <label>1</label>
    </ligand>
</feature>
<evidence type="ECO:0000256" key="12">
    <source>
        <dbReference type="RuleBase" id="RU003684"/>
    </source>
</evidence>
<dbReference type="GO" id="GO:0030145">
    <property type="term" value="F:manganese ion binding"/>
    <property type="evidence" value="ECO:0007669"/>
    <property type="project" value="TreeGrafter"/>
</dbReference>
<comment type="similarity">
    <text evidence="11 12">Belongs to the arginase family.</text>
</comment>
<evidence type="ECO:0000256" key="9">
    <source>
        <dbReference type="NCBIfam" id="TIGR01229"/>
    </source>
</evidence>
<keyword evidence="7 10" id="KW-0464">Manganese</keyword>
<feature type="binding site" evidence="10">
    <location>
        <position position="131"/>
    </location>
    <ligand>
        <name>Mn(2+)</name>
        <dbReference type="ChEBI" id="CHEBI:29035"/>
        <label>1</label>
    </ligand>
</feature>
<evidence type="ECO:0000313" key="15">
    <source>
        <dbReference type="Proteomes" id="UP001198163"/>
    </source>
</evidence>
<dbReference type="InterPro" id="IPR006035">
    <property type="entry name" value="Ureohydrolase"/>
</dbReference>
<dbReference type="PANTHER" id="PTHR43782:SF3">
    <property type="entry name" value="ARGINASE"/>
    <property type="match status" value="1"/>
</dbReference>
<evidence type="ECO:0000256" key="5">
    <source>
        <dbReference type="ARBA" id="ARBA00022723"/>
    </source>
</evidence>
<feature type="binding site" evidence="10">
    <location>
        <position position="233"/>
    </location>
    <ligand>
        <name>Mn(2+)</name>
        <dbReference type="ChEBI" id="CHEBI:29035"/>
        <label>1</label>
    </ligand>
</feature>
<dbReference type="RefSeq" id="WP_230757741.1">
    <property type="nucleotide sequence ID" value="NZ_JAINWA010000003.1"/>
</dbReference>
<dbReference type="PRINTS" id="PR00116">
    <property type="entry name" value="ARGINASE"/>
</dbReference>
<proteinExistence type="inferred from homology"/>
<keyword evidence="4 13" id="KW-0056">Arginine metabolism</keyword>
<feature type="binding site" evidence="10">
    <location>
        <position position="235"/>
    </location>
    <ligand>
        <name>Mn(2+)</name>
        <dbReference type="ChEBI" id="CHEBI:29035"/>
        <label>1</label>
    </ligand>
</feature>
<feature type="binding site" evidence="10">
    <location>
        <position position="133"/>
    </location>
    <ligand>
        <name>Mn(2+)</name>
        <dbReference type="ChEBI" id="CHEBI:29035"/>
        <label>1</label>
    </ligand>
</feature>
<dbReference type="InterPro" id="IPR020855">
    <property type="entry name" value="Ureohydrolase_Mn_BS"/>
</dbReference>
<dbReference type="PIRSF" id="PIRSF036979">
    <property type="entry name" value="Arginase"/>
    <property type="match status" value="1"/>
</dbReference>
<gene>
    <name evidence="14" type="primary">rocF</name>
    <name evidence="14" type="ORF">K7J14_14160</name>
</gene>
<comment type="catalytic activity">
    <reaction evidence="8 13">
        <text>L-arginine + H2O = urea + L-ornithine</text>
        <dbReference type="Rhea" id="RHEA:20569"/>
        <dbReference type="ChEBI" id="CHEBI:15377"/>
        <dbReference type="ChEBI" id="CHEBI:16199"/>
        <dbReference type="ChEBI" id="CHEBI:32682"/>
        <dbReference type="ChEBI" id="CHEBI:46911"/>
        <dbReference type="EC" id="3.5.3.1"/>
    </reaction>
</comment>
<dbReference type="GO" id="GO:0004053">
    <property type="term" value="F:arginase activity"/>
    <property type="evidence" value="ECO:0007669"/>
    <property type="project" value="UniProtKB-UniRule"/>
</dbReference>
<dbReference type="EC" id="3.5.3.1" evidence="2 9"/>
<dbReference type="FunFam" id="3.40.800.10:FF:000012">
    <property type="entry name" value="Arginase"/>
    <property type="match status" value="1"/>
</dbReference>
<evidence type="ECO:0000256" key="3">
    <source>
        <dbReference type="ARBA" id="ARBA00018123"/>
    </source>
</evidence>
<dbReference type="PANTHER" id="PTHR43782">
    <property type="entry name" value="ARGINASE"/>
    <property type="match status" value="1"/>
</dbReference>
<dbReference type="PROSITE" id="PS01053">
    <property type="entry name" value="ARGINASE_1"/>
    <property type="match status" value="1"/>
</dbReference>
<evidence type="ECO:0000256" key="7">
    <source>
        <dbReference type="ARBA" id="ARBA00023211"/>
    </source>
</evidence>
<dbReference type="SUPFAM" id="SSF52768">
    <property type="entry name" value="Arginase/deacetylase"/>
    <property type="match status" value="1"/>
</dbReference>
<name>A0AAE3ELV3_9SPIR</name>
<comment type="caution">
    <text evidence="14">The sequence shown here is derived from an EMBL/GenBank/DDBJ whole genome shotgun (WGS) entry which is preliminary data.</text>
</comment>
<evidence type="ECO:0000256" key="13">
    <source>
        <dbReference type="RuleBase" id="RU361159"/>
    </source>
</evidence>
<comment type="cofactor">
    <cofactor evidence="10 13">
        <name>Mn(2+)</name>
        <dbReference type="ChEBI" id="CHEBI:29035"/>
    </cofactor>
    <text evidence="10 13">Binds 2 manganese ions per subunit.</text>
</comment>
<comment type="pathway">
    <text evidence="1">Nitrogen metabolism; urea cycle; L-ornithine and urea from L-arginine: step 1/1.</text>
</comment>
<evidence type="ECO:0000313" key="14">
    <source>
        <dbReference type="EMBL" id="MCD1655838.1"/>
    </source>
</evidence>
<evidence type="ECO:0000256" key="4">
    <source>
        <dbReference type="ARBA" id="ARBA00022503"/>
    </source>
</evidence>
<dbReference type="GO" id="GO:0006525">
    <property type="term" value="P:arginine metabolic process"/>
    <property type="evidence" value="ECO:0007669"/>
    <property type="project" value="UniProtKB-KW"/>
</dbReference>
<evidence type="ECO:0000256" key="1">
    <source>
        <dbReference type="ARBA" id="ARBA00005098"/>
    </source>
</evidence>
<feature type="binding site" evidence="10">
    <location>
        <position position="129"/>
    </location>
    <ligand>
        <name>Mn(2+)</name>
        <dbReference type="ChEBI" id="CHEBI:29035"/>
        <label>1</label>
    </ligand>
</feature>
<evidence type="ECO:0000256" key="8">
    <source>
        <dbReference type="ARBA" id="ARBA00047391"/>
    </source>
</evidence>
<accession>A0AAE3ELV3</accession>
<dbReference type="AlphaFoldDB" id="A0AAE3ELV3"/>
<dbReference type="PROSITE" id="PS51409">
    <property type="entry name" value="ARGINASE_2"/>
    <property type="match status" value="1"/>
</dbReference>
<keyword evidence="6 12" id="KW-0378">Hydrolase</keyword>
<evidence type="ECO:0000256" key="11">
    <source>
        <dbReference type="PROSITE-ProRule" id="PRU00742"/>
    </source>
</evidence>
<evidence type="ECO:0000256" key="10">
    <source>
        <dbReference type="PIRSR" id="PIRSR036979-1"/>
    </source>
</evidence>
<sequence length="306" mass="32680">MKVRIIEMPLDYGASRRGADMGPSAIRLAGLRDKLNSLGIDSDDLYPPIAIPPQEYIDPASELPVDGAKHLGPILDACGELAQNVESVLKAGDFPLILGGDHSIALGSLAGAASAHAETGKRIGVLWVDAHGDFNTTQTTPSGNIHGMILAASCGFGIPELTGFYTGKRKVDPANVCYIGVRDLDRGERALMKEAGVTVWSMSDIDRNGISKTVAEITRHFRENVDTVHVSFDIDAIDPRFAPGVGIEVPGGLTYREVLFLMEEMANTGMVSSADMVEVNPVHDIRNSTAKMAVNLIGRLLGETVF</sequence>
<dbReference type="InterPro" id="IPR023696">
    <property type="entry name" value="Ureohydrolase_dom_sf"/>
</dbReference>
<dbReference type="InterPro" id="IPR014033">
    <property type="entry name" value="Arginase"/>
</dbReference>
<reference evidence="14" key="1">
    <citation type="submission" date="2021-08" db="EMBL/GenBank/DDBJ databases">
        <title>Comparative analyses of Brucepasteria parasyntrophica and Teretinema zuelzerae.</title>
        <authorList>
            <person name="Song Y."/>
            <person name="Brune A."/>
        </authorList>
    </citation>
    <scope>NUCLEOTIDE SEQUENCE</scope>
    <source>
        <strain evidence="14">DSM 1903</strain>
    </source>
</reference>
<evidence type="ECO:0000256" key="6">
    <source>
        <dbReference type="ARBA" id="ARBA00022801"/>
    </source>
</evidence>
<dbReference type="EMBL" id="JAINWA010000003">
    <property type="protein sequence ID" value="MCD1655838.1"/>
    <property type="molecule type" value="Genomic_DNA"/>
</dbReference>
<evidence type="ECO:0000256" key="2">
    <source>
        <dbReference type="ARBA" id="ARBA00012168"/>
    </source>
</evidence>
<dbReference type="CDD" id="cd09989">
    <property type="entry name" value="Arginase"/>
    <property type="match status" value="1"/>
</dbReference>